<keyword evidence="2" id="KW-0472">Membrane</keyword>
<protein>
    <submittedName>
        <fullName evidence="4">Tape measure protein</fullName>
    </submittedName>
</protein>
<dbReference type="InterPro" id="IPR013491">
    <property type="entry name" value="Tape_meas_N"/>
</dbReference>
<feature type="coiled-coil region" evidence="1">
    <location>
        <begin position="48"/>
        <end position="82"/>
    </location>
</feature>
<dbReference type="EMBL" id="WSLF01000007">
    <property type="protein sequence ID" value="KAE9633712.1"/>
    <property type="molecule type" value="Genomic_DNA"/>
</dbReference>
<keyword evidence="1" id="KW-0175">Coiled coil</keyword>
<evidence type="ECO:0000259" key="3">
    <source>
        <dbReference type="Pfam" id="PF20155"/>
    </source>
</evidence>
<reference evidence="4 5" key="1">
    <citation type="submission" date="2019-12" db="EMBL/GenBank/DDBJ databases">
        <title>Defluviitalea raffinosedens, isolated from a biogas fermenter, genome sequencing and characterization.</title>
        <authorList>
            <person name="Rettenmaier R."/>
            <person name="Schneider M."/>
            <person name="Neuhaus K."/>
            <person name="Liebl W."/>
            <person name="Zverlov V."/>
        </authorList>
    </citation>
    <scope>NUCLEOTIDE SEQUENCE [LARGE SCALE GENOMIC DNA]</scope>
    <source>
        <strain evidence="4 5">249c-K6</strain>
    </source>
</reference>
<gene>
    <name evidence="4" type="ORF">GND95_08635</name>
</gene>
<organism evidence="4 5">
    <name type="scientific">Defluviitalea raffinosedens</name>
    <dbReference type="NCBI Taxonomy" id="1450156"/>
    <lineage>
        <taxon>Bacteria</taxon>
        <taxon>Bacillati</taxon>
        <taxon>Bacillota</taxon>
        <taxon>Clostridia</taxon>
        <taxon>Lachnospirales</taxon>
        <taxon>Defluviitaleaceae</taxon>
        <taxon>Defluviitalea</taxon>
    </lineage>
</organism>
<keyword evidence="2" id="KW-0812">Transmembrane</keyword>
<dbReference type="OrthoDB" id="1677957at2"/>
<dbReference type="Proteomes" id="UP000483018">
    <property type="component" value="Unassembled WGS sequence"/>
</dbReference>
<keyword evidence="2" id="KW-1133">Transmembrane helix</keyword>
<proteinExistence type="predicted"/>
<feature type="transmembrane region" description="Helical" evidence="2">
    <location>
        <begin position="332"/>
        <end position="352"/>
    </location>
</feature>
<feature type="transmembrane region" description="Helical" evidence="2">
    <location>
        <begin position="402"/>
        <end position="421"/>
    </location>
</feature>
<feature type="transmembrane region" description="Helical" evidence="2">
    <location>
        <begin position="474"/>
        <end position="495"/>
    </location>
</feature>
<comment type="caution">
    <text evidence="4">The sequence shown here is derived from an EMBL/GenBank/DDBJ whole genome shotgun (WGS) entry which is preliminary data.</text>
</comment>
<feature type="transmembrane region" description="Helical" evidence="2">
    <location>
        <begin position="441"/>
        <end position="462"/>
    </location>
</feature>
<name>A0A7C8LC40_9FIRM</name>
<sequence length="731" mass="78276">MATIRTAIQMYDGMSPALRSITNALNIAISSFETMQATSSNAIDVRELQAARTEISNASAALKSVEDNIERAKNSQDKLNHSIRDTTLGAKSLSLAVMGVNAAIELGQKAWNMISGVMTKADEYKSINARLNLVNDGLMNQLELQKAIRSAAKDTRSSYLATSDVVAKLGLVARNVFPSNAELIDFTILVNKALKIGGGGAAQNDAALLQLSQALGSGRLQGDEFKSLMENAPMLMQSIADGMKVPIGALKQMAADGELTAQVIKDALMSQADVIDERFKQMPVTFGETMTGLKDIFFGWLTSLTAAGQPLDIINQKLQKLNIWLSSPSGNVFFNNLAIGIGAAVNAVSWLLDLVIGVGSVIVDNWSIIEPIIMGIVFAFGLYNAILLINKGIMIATSIAHGIAATATAIHAAFTSGWTIATFKATAAQQGLNAALYACPITWIILGIIALIAVIYAVVAAINKFQNTSISATGIIAGVFATAAAFVANVFVMTINLIIDLIALLWNHIAVFAEFFANVLNDPIGSIVRLFAGMADTVLGILETIASSIDTIFGSHLADAVSGWRNSLEGAVTDLVGEAKIKIPRIDPKKLHLDRIAYKDAYNAGYKFGEKIESKFDISKILNPSDLAGQTDLSKFSFSPADTIADNTKKAADNTKAIADSLDITEEDLKYLRDLAEREVIDRTVLRDVHVNLSNSFGDIRETADIDGIVTEIERRMFEAIESGAEGDFNV</sequence>
<dbReference type="Pfam" id="PF20155">
    <property type="entry name" value="TMP_3"/>
    <property type="match status" value="1"/>
</dbReference>
<dbReference type="NCBIfam" id="TIGR02675">
    <property type="entry name" value="tape_meas_nterm"/>
    <property type="match status" value="1"/>
</dbReference>
<feature type="transmembrane region" description="Helical" evidence="2">
    <location>
        <begin position="372"/>
        <end position="390"/>
    </location>
</feature>
<dbReference type="RefSeq" id="WP_158740476.1">
    <property type="nucleotide sequence ID" value="NZ_WSLF01000007.1"/>
</dbReference>
<evidence type="ECO:0000256" key="2">
    <source>
        <dbReference type="SAM" id="Phobius"/>
    </source>
</evidence>
<dbReference type="AlphaFoldDB" id="A0A7C8LC40"/>
<evidence type="ECO:0000256" key="1">
    <source>
        <dbReference type="SAM" id="Coils"/>
    </source>
</evidence>
<feature type="domain" description="Tape measure protein N-terminal" evidence="3">
    <location>
        <begin position="117"/>
        <end position="302"/>
    </location>
</feature>
<keyword evidence="5" id="KW-1185">Reference proteome</keyword>
<accession>A0A7C8LC40</accession>
<evidence type="ECO:0000313" key="4">
    <source>
        <dbReference type="EMBL" id="KAE9633712.1"/>
    </source>
</evidence>
<evidence type="ECO:0000313" key="5">
    <source>
        <dbReference type="Proteomes" id="UP000483018"/>
    </source>
</evidence>